<name>A0A395XFD3_9BIFI</name>
<dbReference type="RefSeq" id="WP_118239475.1">
    <property type="nucleotide sequence ID" value="NZ_QRZV01000004.1"/>
</dbReference>
<dbReference type="AlphaFoldDB" id="A0A395XFD3"/>
<evidence type="ECO:0000256" key="2">
    <source>
        <dbReference type="ARBA" id="ARBA00022578"/>
    </source>
</evidence>
<dbReference type="EMBL" id="QRZV01000004">
    <property type="protein sequence ID" value="RGW08600.1"/>
    <property type="molecule type" value="Genomic_DNA"/>
</dbReference>
<dbReference type="InterPro" id="IPR010095">
    <property type="entry name" value="Cas12f1-like_TNB"/>
</dbReference>
<protein>
    <submittedName>
        <fullName evidence="8">Transposase</fullName>
    </submittedName>
</protein>
<comment type="caution">
    <text evidence="8">The sequence shown here is derived from an EMBL/GenBank/DDBJ whole genome shotgun (WGS) entry which is preliminary data.</text>
</comment>
<dbReference type="Proteomes" id="UP000265970">
    <property type="component" value="Unassembled WGS sequence"/>
</dbReference>
<keyword evidence="2" id="KW-0815">Transposition</keyword>
<feature type="domain" description="Cas12f1-like TNB" evidence="7">
    <location>
        <begin position="369"/>
        <end position="432"/>
    </location>
</feature>
<evidence type="ECO:0000259" key="6">
    <source>
        <dbReference type="Pfam" id="PF01385"/>
    </source>
</evidence>
<dbReference type="Pfam" id="PF07282">
    <property type="entry name" value="Cas12f1-like_TNB"/>
    <property type="match status" value="1"/>
</dbReference>
<sequence length="472" mass="53710">MSQKVHITCVKVRGAIPYLGVRDGEPGYSRDPDTVMVWLCDGWRTRYNQLRSTRCKYGPSRTLIPIGGTVNDLTVKQAREQCSWLAAIPSLILESPTKLEAVEWYASVKRRKTQRRQHQPVGRMPKFKSRKRDPLRFVCWHNNGRNALYRKVNRTHGIVSITGQNPRGHRPDGARWTIEIHVRVSEPIRDYTSVNVNWTARTLTFINAPQPLAVQPTGSMAGIDRGCKHQLALSDGTFIDLPKTKLDKIDKEIRRRQRAQARKMKTAGCKNLREYKQHGPSKRYEREQGEIRRLHRKARNIVMDHTHKATTRLVKEHDVIVLEALKVANMTRRAKPKPDQNHKGVYLPNGQAAKRKLNHSMNHANLGLVREQLAYKSKLAGRTLIEVNPAYTSQTCSRCGYCAKDNRESQAVFQCKHCGMRMNADTNAAINILNRGERHLTGMDDARPAPSTSDTQTPTWGMDAVLASEPQS</sequence>
<dbReference type="Pfam" id="PF01385">
    <property type="entry name" value="OrfB_IS605"/>
    <property type="match status" value="1"/>
</dbReference>
<evidence type="ECO:0000256" key="4">
    <source>
        <dbReference type="ARBA" id="ARBA00023172"/>
    </source>
</evidence>
<proteinExistence type="inferred from homology"/>
<accession>A0A395XFD3</accession>
<dbReference type="InterPro" id="IPR001959">
    <property type="entry name" value="Transposase"/>
</dbReference>
<evidence type="ECO:0000256" key="5">
    <source>
        <dbReference type="SAM" id="MobiDB-lite"/>
    </source>
</evidence>
<evidence type="ECO:0000313" key="9">
    <source>
        <dbReference type="Proteomes" id="UP000265970"/>
    </source>
</evidence>
<dbReference type="NCBIfam" id="TIGR01766">
    <property type="entry name" value="IS200/IS605 family accessory protein TnpB-like domain"/>
    <property type="match status" value="1"/>
</dbReference>
<feature type="region of interest" description="Disordered" evidence="5">
    <location>
        <begin position="441"/>
        <end position="460"/>
    </location>
</feature>
<reference evidence="8 9" key="1">
    <citation type="submission" date="2018-08" db="EMBL/GenBank/DDBJ databases">
        <title>A genome reference for cultivated species of the human gut microbiota.</title>
        <authorList>
            <person name="Zou Y."/>
            <person name="Xue W."/>
            <person name="Luo G."/>
        </authorList>
    </citation>
    <scope>NUCLEOTIDE SEQUENCE [LARGE SCALE GENOMIC DNA]</scope>
    <source>
        <strain evidence="8 9">AF13-3LB</strain>
    </source>
</reference>
<feature type="compositionally biased region" description="Polar residues" evidence="5">
    <location>
        <begin position="450"/>
        <end position="459"/>
    </location>
</feature>
<keyword evidence="4" id="KW-0233">DNA recombination</keyword>
<evidence type="ECO:0000256" key="3">
    <source>
        <dbReference type="ARBA" id="ARBA00023125"/>
    </source>
</evidence>
<organism evidence="8 9">
    <name type="scientific">Bifidobacterium pseudolongum</name>
    <dbReference type="NCBI Taxonomy" id="1694"/>
    <lineage>
        <taxon>Bacteria</taxon>
        <taxon>Bacillati</taxon>
        <taxon>Actinomycetota</taxon>
        <taxon>Actinomycetes</taxon>
        <taxon>Bifidobacteriales</taxon>
        <taxon>Bifidobacteriaceae</taxon>
        <taxon>Bifidobacterium</taxon>
    </lineage>
</organism>
<dbReference type="GO" id="GO:0006310">
    <property type="term" value="P:DNA recombination"/>
    <property type="evidence" value="ECO:0007669"/>
    <property type="project" value="UniProtKB-KW"/>
</dbReference>
<feature type="domain" description="Probable transposase IS891/IS1136/IS1341" evidence="6">
    <location>
        <begin position="210"/>
        <end position="333"/>
    </location>
</feature>
<comment type="similarity">
    <text evidence="1">In the C-terminal section; belongs to the transposase 35 family.</text>
</comment>
<dbReference type="GO" id="GO:0032196">
    <property type="term" value="P:transposition"/>
    <property type="evidence" value="ECO:0007669"/>
    <property type="project" value="UniProtKB-KW"/>
</dbReference>
<gene>
    <name evidence="8" type="ORF">DWV92_07100</name>
</gene>
<evidence type="ECO:0000313" key="8">
    <source>
        <dbReference type="EMBL" id="RGW08600.1"/>
    </source>
</evidence>
<dbReference type="NCBIfam" id="NF040570">
    <property type="entry name" value="guided_TnpB"/>
    <property type="match status" value="1"/>
</dbReference>
<evidence type="ECO:0000256" key="1">
    <source>
        <dbReference type="ARBA" id="ARBA00008761"/>
    </source>
</evidence>
<keyword evidence="3" id="KW-0238">DNA-binding</keyword>
<evidence type="ECO:0000259" key="7">
    <source>
        <dbReference type="Pfam" id="PF07282"/>
    </source>
</evidence>
<dbReference type="GO" id="GO:0003677">
    <property type="term" value="F:DNA binding"/>
    <property type="evidence" value="ECO:0007669"/>
    <property type="project" value="UniProtKB-KW"/>
</dbReference>